<accession>A0A504YDG0</accession>
<keyword evidence="5" id="KW-0030">Aminoacyl-tRNA synthetase</keyword>
<comment type="caution">
    <text evidence="5">The sequence shown here is derived from an EMBL/GenBank/DDBJ whole genome shotgun (WGS) entry which is preliminary data.</text>
</comment>
<keyword evidence="1" id="KW-0436">Ligase</keyword>
<feature type="domain" description="tRNA synthetases class I catalytic" evidence="4">
    <location>
        <begin position="23"/>
        <end position="242"/>
    </location>
</feature>
<dbReference type="GO" id="GO:0004817">
    <property type="term" value="F:cysteine-tRNA ligase activity"/>
    <property type="evidence" value="ECO:0007669"/>
    <property type="project" value="TreeGrafter"/>
</dbReference>
<dbReference type="PANTHER" id="PTHR10890">
    <property type="entry name" value="CYSTEINYL-TRNA SYNTHETASE"/>
    <property type="match status" value="1"/>
</dbReference>
<evidence type="ECO:0000256" key="1">
    <source>
        <dbReference type="ARBA" id="ARBA00022598"/>
    </source>
</evidence>
<dbReference type="SUPFAM" id="SSF52374">
    <property type="entry name" value="Nucleotidylyl transferase"/>
    <property type="match status" value="1"/>
</dbReference>
<dbReference type="InterPro" id="IPR014729">
    <property type="entry name" value="Rossmann-like_a/b/a_fold"/>
</dbReference>
<dbReference type="GO" id="GO:0005737">
    <property type="term" value="C:cytoplasm"/>
    <property type="evidence" value="ECO:0007669"/>
    <property type="project" value="TreeGrafter"/>
</dbReference>
<name>A0A504YDG0_FASGI</name>
<dbReference type="PANTHER" id="PTHR10890:SF3">
    <property type="entry name" value="CYSTEINE--TRNA LIGASE, CYTOPLASMIC"/>
    <property type="match status" value="1"/>
</dbReference>
<organism evidence="5 6">
    <name type="scientific">Fasciola gigantica</name>
    <name type="common">Giant liver fluke</name>
    <dbReference type="NCBI Taxonomy" id="46835"/>
    <lineage>
        <taxon>Eukaryota</taxon>
        <taxon>Metazoa</taxon>
        <taxon>Spiralia</taxon>
        <taxon>Lophotrochozoa</taxon>
        <taxon>Platyhelminthes</taxon>
        <taxon>Trematoda</taxon>
        <taxon>Digenea</taxon>
        <taxon>Plagiorchiida</taxon>
        <taxon>Echinostomata</taxon>
        <taxon>Echinostomatoidea</taxon>
        <taxon>Fasciolidae</taxon>
        <taxon>Fasciola</taxon>
    </lineage>
</organism>
<proteinExistence type="predicted"/>
<gene>
    <name evidence="5" type="ORF">FGIG_04797</name>
</gene>
<dbReference type="AlphaFoldDB" id="A0A504YDG0"/>
<evidence type="ECO:0000256" key="3">
    <source>
        <dbReference type="ARBA" id="ARBA00022840"/>
    </source>
</evidence>
<protein>
    <submittedName>
        <fullName evidence="5">Cysteinyl tRNA synthetase</fullName>
    </submittedName>
</protein>
<evidence type="ECO:0000313" key="5">
    <source>
        <dbReference type="EMBL" id="TPP58309.1"/>
    </source>
</evidence>
<dbReference type="FunFam" id="3.40.50.620:FF:000186">
    <property type="entry name" value="Putative Cysteinyl-tRNA synthetase"/>
    <property type="match status" value="1"/>
</dbReference>
<dbReference type="Pfam" id="PF01406">
    <property type="entry name" value="tRNA-synt_1e"/>
    <property type="match status" value="1"/>
</dbReference>
<evidence type="ECO:0000256" key="2">
    <source>
        <dbReference type="ARBA" id="ARBA00022741"/>
    </source>
</evidence>
<keyword evidence="2" id="KW-0547">Nucleotide-binding</keyword>
<dbReference type="Gene3D" id="3.40.50.620">
    <property type="entry name" value="HUPs"/>
    <property type="match status" value="1"/>
</dbReference>
<keyword evidence="3" id="KW-0067">ATP-binding</keyword>
<evidence type="ECO:0000259" key="4">
    <source>
        <dbReference type="Pfam" id="PF01406"/>
    </source>
</evidence>
<dbReference type="GO" id="GO:0005524">
    <property type="term" value="F:ATP binding"/>
    <property type="evidence" value="ECO:0007669"/>
    <property type="project" value="UniProtKB-KW"/>
</dbReference>
<dbReference type="STRING" id="46835.A0A504YDG0"/>
<dbReference type="InterPro" id="IPR024909">
    <property type="entry name" value="Cys-tRNA/MSH_ligase"/>
</dbReference>
<dbReference type="EMBL" id="SUNJ01012137">
    <property type="protein sequence ID" value="TPP58309.1"/>
    <property type="molecule type" value="Genomic_DNA"/>
</dbReference>
<dbReference type="OrthoDB" id="438179at2759"/>
<dbReference type="Proteomes" id="UP000316759">
    <property type="component" value="Unassembled WGS sequence"/>
</dbReference>
<evidence type="ECO:0000313" key="6">
    <source>
        <dbReference type="Proteomes" id="UP000316759"/>
    </source>
</evidence>
<reference evidence="5 6" key="1">
    <citation type="submission" date="2019-04" db="EMBL/GenBank/DDBJ databases">
        <title>Annotation for the trematode Fasciola gigantica.</title>
        <authorList>
            <person name="Choi Y.-J."/>
        </authorList>
    </citation>
    <scope>NUCLEOTIDE SEQUENCE [LARGE SCALE GENOMIC DNA]</scope>
    <source>
        <strain evidence="5">Uganda_cow_1</strain>
    </source>
</reference>
<dbReference type="InterPro" id="IPR032678">
    <property type="entry name" value="tRNA-synt_1_cat_dom"/>
</dbReference>
<keyword evidence="6" id="KW-1185">Reference proteome</keyword>
<dbReference type="PRINTS" id="PR00983">
    <property type="entry name" value="TRNASYNTHCYS"/>
</dbReference>
<dbReference type="GO" id="GO:0006423">
    <property type="term" value="P:cysteinyl-tRNA aminoacylation"/>
    <property type="evidence" value="ECO:0007669"/>
    <property type="project" value="TreeGrafter"/>
</dbReference>
<sequence>MDQRHSFSPLPSTSTCFLHDKLMSVLEPDELVRVTQFVKPITEFVQKIVDNGFGYVAGSGSVYFDTNRFANDPKHFYAKLVPTAYGDVDQLATGEGELTSDGEKRSPNDFALWKSSKPGEPAWSSPWGQGRPGWHIECSAMASSVFGESMDIHSGGVDLKFPHHDNELAQSEAYFNNSQWVNYFLHSGHLTISGCKMSKSLKNFITIRDALKEHSARRLRLTFLLHSWRDTMDYNPDTVAEAISYEKTLIDFFYNATNFHLLTAVSDPSEIGAASGNRSLTSALIKTQQDVYDALCDSFDTRRAMAVLKDFLSLADQYALRQMGTDLPLPEACDQIHAAACFVLRLLRVFGVADETFASIGTPVPVGATVAGAVISDTLEQNLVSMSNESSSTDQLHRSWLSMDALTIGRLKFAVDGAIKAAHSFAGTLLKEKDTFQQIANETTKMIISEFGLDILKLPDDSSDSLRIMVKTVLNEDLDTIAETRFGLETKVWPVVFRLFLSIVSMRQSVRALLFSNAAHDKTAKQRLLTACDRMRDEDMVFAGIRLQDRAGASDGVQNVNSLPALGLVAPEILTEEISLKTKRELERREAKARVTASRNEAGRQPPSEMFLQQLNKYSRFDEKGIPTHDASGKEIAKSQLKKLQKLYDAQAKRYAAYLKSTETV</sequence>